<name>A0ABR7LU34_9ACTN</name>
<keyword evidence="3" id="KW-1185">Reference proteome</keyword>
<reference evidence="2 3" key="1">
    <citation type="submission" date="2020-06" db="EMBL/GenBank/DDBJ databases">
        <title>Actinomadura xiongansis sp. nov., isolated from soil of Baiyangdian.</title>
        <authorList>
            <person name="Zhang X."/>
        </authorList>
    </citation>
    <scope>NUCLEOTIDE SEQUENCE [LARGE SCALE GENOMIC DNA]</scope>
    <source>
        <strain evidence="2 3">HBUM206468</strain>
    </source>
</reference>
<evidence type="ECO:0000313" key="3">
    <source>
        <dbReference type="Proteomes" id="UP000805614"/>
    </source>
</evidence>
<dbReference type="GO" id="GO:0008168">
    <property type="term" value="F:methyltransferase activity"/>
    <property type="evidence" value="ECO:0007669"/>
    <property type="project" value="UniProtKB-KW"/>
</dbReference>
<keyword evidence="2" id="KW-0808">Transferase</keyword>
<feature type="region of interest" description="Disordered" evidence="1">
    <location>
        <begin position="1"/>
        <end position="37"/>
    </location>
</feature>
<proteinExistence type="predicted"/>
<sequence length="286" mass="30983">MTSGTVLSMGRSAAPSRAVRRSLRATGNPAGGIDSTTPSAARMYDHYLGGKDNYAVDRALAERALRRAPIISRLVRVNRAFLGDSVRLLAQQAGIRQFLDIGCGLPTHDNVDDIVRRVDPACRVAYVDNDPMVFSHARALLAVSGDTKAFAADLREPGEILGHPELTQLIDFSEPVAVLLLSVLHFISDAENPRRIIDDLLSGLPPGSHVVISHAERTPDLEAVSALYQEADVPFTPRSRQEIAGLSHGLELFPPYPVNLPLSRFGHQLRIRGTVPLIGCIGRKPA</sequence>
<dbReference type="InterPro" id="IPR029063">
    <property type="entry name" value="SAM-dependent_MTases_sf"/>
</dbReference>
<evidence type="ECO:0000313" key="2">
    <source>
        <dbReference type="EMBL" id="MBC6467923.1"/>
    </source>
</evidence>
<protein>
    <submittedName>
        <fullName evidence="2">SAM-dependent methyltransferase</fullName>
    </submittedName>
</protein>
<dbReference type="SUPFAM" id="SSF53335">
    <property type="entry name" value="S-adenosyl-L-methionine-dependent methyltransferases"/>
    <property type="match status" value="1"/>
</dbReference>
<comment type="caution">
    <text evidence="2">The sequence shown here is derived from an EMBL/GenBank/DDBJ whole genome shotgun (WGS) entry which is preliminary data.</text>
</comment>
<dbReference type="EMBL" id="JABVEC010000015">
    <property type="protein sequence ID" value="MBC6467923.1"/>
    <property type="molecule type" value="Genomic_DNA"/>
</dbReference>
<dbReference type="Pfam" id="PF04672">
    <property type="entry name" value="Methyltransf_19"/>
    <property type="match status" value="1"/>
</dbReference>
<dbReference type="RefSeq" id="WP_187244923.1">
    <property type="nucleotide sequence ID" value="NZ_BAAAOK010000001.1"/>
</dbReference>
<dbReference type="Gene3D" id="3.40.50.150">
    <property type="entry name" value="Vaccinia Virus protein VP39"/>
    <property type="match status" value="1"/>
</dbReference>
<dbReference type="InterPro" id="IPR006764">
    <property type="entry name" value="SAM_dep_MeTrfase_SAV2177_type"/>
</dbReference>
<evidence type="ECO:0000256" key="1">
    <source>
        <dbReference type="SAM" id="MobiDB-lite"/>
    </source>
</evidence>
<organism evidence="2 3">
    <name type="scientific">Actinomadura alba</name>
    <dbReference type="NCBI Taxonomy" id="406431"/>
    <lineage>
        <taxon>Bacteria</taxon>
        <taxon>Bacillati</taxon>
        <taxon>Actinomycetota</taxon>
        <taxon>Actinomycetes</taxon>
        <taxon>Streptosporangiales</taxon>
        <taxon>Thermomonosporaceae</taxon>
        <taxon>Actinomadura</taxon>
    </lineage>
</organism>
<dbReference type="GO" id="GO:0032259">
    <property type="term" value="P:methylation"/>
    <property type="evidence" value="ECO:0007669"/>
    <property type="project" value="UniProtKB-KW"/>
</dbReference>
<gene>
    <name evidence="2" type="ORF">HKK74_20845</name>
</gene>
<keyword evidence="2" id="KW-0489">Methyltransferase</keyword>
<dbReference type="Proteomes" id="UP000805614">
    <property type="component" value="Unassembled WGS sequence"/>
</dbReference>
<accession>A0ABR7LU34</accession>